<dbReference type="EMBL" id="MT142554">
    <property type="protein sequence ID" value="QJA85096.1"/>
    <property type="molecule type" value="Genomic_DNA"/>
</dbReference>
<accession>A0A6M3KSS0</accession>
<organism evidence="2">
    <name type="scientific">viral metagenome</name>
    <dbReference type="NCBI Taxonomy" id="1070528"/>
    <lineage>
        <taxon>unclassified sequences</taxon>
        <taxon>metagenomes</taxon>
        <taxon>organismal metagenomes</taxon>
    </lineage>
</organism>
<dbReference type="NCBIfam" id="TIGR01537">
    <property type="entry name" value="portal_HK97"/>
    <property type="match status" value="1"/>
</dbReference>
<dbReference type="Pfam" id="PF04860">
    <property type="entry name" value="Phage_portal"/>
    <property type="match status" value="1"/>
</dbReference>
<dbReference type="AlphaFoldDB" id="A0A6M3KSS0"/>
<proteinExistence type="predicted"/>
<sequence length="441" mass="51042">MPINNFFHRFFHTKSDNSFGMQTKFQKVEDHSTPYTLITGDYQKNKPKYTADDLLRLNKNWVSICNRKNALMVATTKLNLYYKKNAGESLITPNKRVEKQIRGITCKANEELVEIEKHPILELLDSVNAEMNYVDFCTFIQEYLGILGNAYVYVERKGSKPVSLHPLLSEKVTVVLEHNKDGTSYIKEYKYFDKKIYQPEDIIRFINYSPGQLVAGRGDLEYCVDAAERYDYYDQLEKGLNKNNARGDYLLSYKQRPSERDRRDLLNDLYKNFSGPENAGKPIVTSDATITPLSFSPRDMQYQVGRQWAMDEIASVFGVPNVLLNLRETNYAAAAASMNFYLQTTIYPKLAQYCNRLNEFLVPQFDNTGKLKLWYEDEIKEEPLEESNVLRNYVSAGIMTKNEARERLGLPPLVEPEDSEDLATPKEKEELEEEENKNGTR</sequence>
<evidence type="ECO:0000313" key="2">
    <source>
        <dbReference type="EMBL" id="QJA85096.1"/>
    </source>
</evidence>
<gene>
    <name evidence="2" type="ORF">MM415B02274_0006</name>
</gene>
<reference evidence="2" key="1">
    <citation type="submission" date="2020-03" db="EMBL/GenBank/DDBJ databases">
        <title>The deep terrestrial virosphere.</title>
        <authorList>
            <person name="Holmfeldt K."/>
            <person name="Nilsson E."/>
            <person name="Simone D."/>
            <person name="Lopez-Fernandez M."/>
            <person name="Wu X."/>
            <person name="de Brujin I."/>
            <person name="Lundin D."/>
            <person name="Andersson A."/>
            <person name="Bertilsson S."/>
            <person name="Dopson M."/>
        </authorList>
    </citation>
    <scope>NUCLEOTIDE SEQUENCE</scope>
    <source>
        <strain evidence="2">MM415B02274</strain>
    </source>
</reference>
<protein>
    <submittedName>
        <fullName evidence="2">Putative portal protein</fullName>
    </submittedName>
</protein>
<name>A0A6M3KSS0_9ZZZZ</name>
<feature type="region of interest" description="Disordered" evidence="1">
    <location>
        <begin position="405"/>
        <end position="441"/>
    </location>
</feature>
<dbReference type="InterPro" id="IPR006427">
    <property type="entry name" value="Portal_HK97"/>
</dbReference>
<evidence type="ECO:0000256" key="1">
    <source>
        <dbReference type="SAM" id="MobiDB-lite"/>
    </source>
</evidence>
<dbReference type="InterPro" id="IPR006944">
    <property type="entry name" value="Phage/GTA_portal"/>
</dbReference>